<reference evidence="2 3" key="1">
    <citation type="submission" date="2024-05" db="EMBL/GenBank/DDBJ databases">
        <title>A draft genome resource for the thread blight pathogen Marasmius tenuissimus strain MS-2.</title>
        <authorList>
            <person name="Yulfo-Soto G.E."/>
            <person name="Baruah I.K."/>
            <person name="Amoako-Attah I."/>
            <person name="Bukari Y."/>
            <person name="Meinhardt L.W."/>
            <person name="Bailey B.A."/>
            <person name="Cohen S.P."/>
        </authorList>
    </citation>
    <scope>NUCLEOTIDE SEQUENCE [LARGE SCALE GENOMIC DNA]</scope>
    <source>
        <strain evidence="2 3">MS-2</strain>
    </source>
</reference>
<proteinExistence type="predicted"/>
<feature type="transmembrane region" description="Helical" evidence="1">
    <location>
        <begin position="59"/>
        <end position="82"/>
    </location>
</feature>
<dbReference type="EMBL" id="JBBXMP010000384">
    <property type="protein sequence ID" value="KAL0058026.1"/>
    <property type="molecule type" value="Genomic_DNA"/>
</dbReference>
<name>A0ABR2Z8P7_9AGAR</name>
<keyword evidence="3" id="KW-1185">Reference proteome</keyword>
<accession>A0ABR2Z8P7</accession>
<sequence>LIAFRLIQNENRLSRVSVRRVMQSRVTGALVVVIESAAVYSAGLTCLVTVYLLGSNGQYAILDLTATIAGITFHFIILRALFTRDVSIVYSSGAMASTAHAIPLDSRSKGLTVNVNSVVVTSDQPYGYDSGKPAGHSRSLITTESV</sequence>
<dbReference type="Proteomes" id="UP001437256">
    <property type="component" value="Unassembled WGS sequence"/>
</dbReference>
<protein>
    <submittedName>
        <fullName evidence="2">Uncharacterized protein</fullName>
    </submittedName>
</protein>
<comment type="caution">
    <text evidence="2">The sequence shown here is derived from an EMBL/GenBank/DDBJ whole genome shotgun (WGS) entry which is preliminary data.</text>
</comment>
<keyword evidence="1" id="KW-1133">Transmembrane helix</keyword>
<keyword evidence="1" id="KW-0812">Transmembrane</keyword>
<evidence type="ECO:0000313" key="2">
    <source>
        <dbReference type="EMBL" id="KAL0058026.1"/>
    </source>
</evidence>
<evidence type="ECO:0000313" key="3">
    <source>
        <dbReference type="Proteomes" id="UP001437256"/>
    </source>
</evidence>
<keyword evidence="1" id="KW-0472">Membrane</keyword>
<evidence type="ECO:0000256" key="1">
    <source>
        <dbReference type="SAM" id="Phobius"/>
    </source>
</evidence>
<gene>
    <name evidence="2" type="ORF">AAF712_015320</name>
</gene>
<feature type="non-terminal residue" evidence="2">
    <location>
        <position position="1"/>
    </location>
</feature>
<feature type="transmembrane region" description="Helical" evidence="1">
    <location>
        <begin position="29"/>
        <end position="53"/>
    </location>
</feature>
<organism evidence="2 3">
    <name type="scientific">Marasmius tenuissimus</name>
    <dbReference type="NCBI Taxonomy" id="585030"/>
    <lineage>
        <taxon>Eukaryota</taxon>
        <taxon>Fungi</taxon>
        <taxon>Dikarya</taxon>
        <taxon>Basidiomycota</taxon>
        <taxon>Agaricomycotina</taxon>
        <taxon>Agaricomycetes</taxon>
        <taxon>Agaricomycetidae</taxon>
        <taxon>Agaricales</taxon>
        <taxon>Marasmiineae</taxon>
        <taxon>Marasmiaceae</taxon>
        <taxon>Marasmius</taxon>
    </lineage>
</organism>